<organism evidence="2 3">
    <name type="scientific">Hyalangium rubrum</name>
    <dbReference type="NCBI Taxonomy" id="3103134"/>
    <lineage>
        <taxon>Bacteria</taxon>
        <taxon>Pseudomonadati</taxon>
        <taxon>Myxococcota</taxon>
        <taxon>Myxococcia</taxon>
        <taxon>Myxococcales</taxon>
        <taxon>Cystobacterineae</taxon>
        <taxon>Archangiaceae</taxon>
        <taxon>Hyalangium</taxon>
    </lineage>
</organism>
<feature type="domain" description="PilZ" evidence="1">
    <location>
        <begin position="5"/>
        <end position="86"/>
    </location>
</feature>
<dbReference type="RefSeq" id="WP_321543508.1">
    <property type="nucleotide sequence ID" value="NZ_JAXIVS010000001.1"/>
</dbReference>
<dbReference type="SUPFAM" id="SSF141371">
    <property type="entry name" value="PilZ domain-like"/>
    <property type="match status" value="1"/>
</dbReference>
<comment type="caution">
    <text evidence="2">The sequence shown here is derived from an EMBL/GenBank/DDBJ whole genome shotgun (WGS) entry which is preliminary data.</text>
</comment>
<dbReference type="InterPro" id="IPR009875">
    <property type="entry name" value="PilZ_domain"/>
</dbReference>
<dbReference type="Proteomes" id="UP001291309">
    <property type="component" value="Unassembled WGS sequence"/>
</dbReference>
<accession>A0ABU5GUS5</accession>
<gene>
    <name evidence="2" type="ORF">SYV04_00210</name>
</gene>
<name>A0ABU5GUS5_9BACT</name>
<reference evidence="2 3" key="1">
    <citation type="submission" date="2023-12" db="EMBL/GenBank/DDBJ databases">
        <title>the genome sequence of Hyalangium sp. s54d21.</title>
        <authorList>
            <person name="Zhang X."/>
        </authorList>
    </citation>
    <scope>NUCLEOTIDE SEQUENCE [LARGE SCALE GENOMIC DNA]</scope>
    <source>
        <strain evidence="3">s54d21</strain>
    </source>
</reference>
<evidence type="ECO:0000313" key="3">
    <source>
        <dbReference type="Proteomes" id="UP001291309"/>
    </source>
</evidence>
<dbReference type="Pfam" id="PF07238">
    <property type="entry name" value="PilZ"/>
    <property type="match status" value="1"/>
</dbReference>
<evidence type="ECO:0000313" key="2">
    <source>
        <dbReference type="EMBL" id="MDY7224776.1"/>
    </source>
</evidence>
<protein>
    <submittedName>
        <fullName evidence="2">PilZ domain-containing protein</fullName>
    </submittedName>
</protein>
<dbReference type="EMBL" id="JAXIVS010000001">
    <property type="protein sequence ID" value="MDY7224776.1"/>
    <property type="molecule type" value="Genomic_DNA"/>
</dbReference>
<dbReference type="Gene3D" id="2.40.10.220">
    <property type="entry name" value="predicted glycosyltransferase like domains"/>
    <property type="match status" value="1"/>
</dbReference>
<proteinExistence type="predicted"/>
<evidence type="ECO:0000259" key="1">
    <source>
        <dbReference type="Pfam" id="PF07238"/>
    </source>
</evidence>
<keyword evidence="3" id="KW-1185">Reference proteome</keyword>
<sequence length="101" mass="11263">MSEHERRRHRRYPLRLAIKVHRGSDELSADIINASVSGCLLLMAAPLDAGELLEVSIPEMMLPRARLKVLRSEPTPTGFMVATCFDAMMADEPSISQLSEK</sequence>